<dbReference type="RefSeq" id="WP_157460379.1">
    <property type="nucleotide sequence ID" value="NZ_WQLB01000026.1"/>
</dbReference>
<dbReference type="Proteomes" id="UP000483286">
    <property type="component" value="Unassembled WGS sequence"/>
</dbReference>
<evidence type="ECO:0000313" key="2">
    <source>
        <dbReference type="Proteomes" id="UP000483286"/>
    </source>
</evidence>
<sequence>MTLSLPHFSSLLLALGLRRPARKAGVRLAERALPDAVPSPLSALTAELRETQAALSAPDTTLAQAALLFDDLMHLKAERLALIEGRDLAPFTPLPPLPMTLRPLTPGDPTMTTLPAQPVTAADILALAPGFTGPLWCLLNIGEGNWAGPFVSLDDIVGQAAADWGVPREDVLAGGDDTQIVVLAEDAALLTLVNALVESGVAQEKAQGFAADLRERLSATMSQDAQSYAGHVAVYDVQPDGSLTPVGA</sequence>
<dbReference type="AlphaFoldDB" id="A0A7C9LWD5"/>
<protein>
    <submittedName>
        <fullName evidence="1">Uncharacterized protein</fullName>
    </submittedName>
</protein>
<organism evidence="1 2">
    <name type="scientific">Deinococcus arboris</name>
    <dbReference type="NCBI Taxonomy" id="2682977"/>
    <lineage>
        <taxon>Bacteria</taxon>
        <taxon>Thermotogati</taxon>
        <taxon>Deinococcota</taxon>
        <taxon>Deinococci</taxon>
        <taxon>Deinococcales</taxon>
        <taxon>Deinococcaceae</taxon>
        <taxon>Deinococcus</taxon>
    </lineage>
</organism>
<dbReference type="EMBL" id="WQLB01000026">
    <property type="protein sequence ID" value="MVN88320.1"/>
    <property type="molecule type" value="Genomic_DNA"/>
</dbReference>
<reference evidence="1 2" key="1">
    <citation type="submission" date="2019-12" db="EMBL/GenBank/DDBJ databases">
        <title>Deinococcus sp. HMF7620 Genome sequencing and assembly.</title>
        <authorList>
            <person name="Kang H."/>
            <person name="Kim H."/>
            <person name="Joh K."/>
        </authorList>
    </citation>
    <scope>NUCLEOTIDE SEQUENCE [LARGE SCALE GENOMIC DNA]</scope>
    <source>
        <strain evidence="1 2">HMF7620</strain>
    </source>
</reference>
<name>A0A7C9LWD5_9DEIO</name>
<comment type="caution">
    <text evidence="1">The sequence shown here is derived from an EMBL/GenBank/DDBJ whole genome shotgun (WGS) entry which is preliminary data.</text>
</comment>
<keyword evidence="2" id="KW-1185">Reference proteome</keyword>
<evidence type="ECO:0000313" key="1">
    <source>
        <dbReference type="EMBL" id="MVN88320.1"/>
    </source>
</evidence>
<proteinExistence type="predicted"/>
<accession>A0A7C9LWD5</accession>
<gene>
    <name evidence="1" type="ORF">GO986_16360</name>
</gene>